<dbReference type="PANTHER" id="PTHR22942:SF66">
    <property type="entry name" value="RE19845P"/>
    <property type="match status" value="1"/>
</dbReference>
<dbReference type="InterPro" id="IPR013632">
    <property type="entry name" value="Rad51_C"/>
</dbReference>
<accession>A0A1E3B7Q0</accession>
<dbReference type="GO" id="GO:0003697">
    <property type="term" value="F:single-stranded DNA binding"/>
    <property type="evidence" value="ECO:0007669"/>
    <property type="project" value="TreeGrafter"/>
</dbReference>
<dbReference type="GO" id="GO:0140664">
    <property type="term" value="F:ATP-dependent DNA damage sensor activity"/>
    <property type="evidence" value="ECO:0007669"/>
    <property type="project" value="InterPro"/>
</dbReference>
<organism evidence="5 6">
    <name type="scientific">Aspergillus cristatus</name>
    <name type="common">Chinese Fuzhuan brick tea-fermentation fungus</name>
    <name type="synonym">Eurotium cristatum</name>
    <dbReference type="NCBI Taxonomy" id="573508"/>
    <lineage>
        <taxon>Eukaryota</taxon>
        <taxon>Fungi</taxon>
        <taxon>Dikarya</taxon>
        <taxon>Ascomycota</taxon>
        <taxon>Pezizomycotina</taxon>
        <taxon>Eurotiomycetes</taxon>
        <taxon>Eurotiomycetidae</taxon>
        <taxon>Eurotiales</taxon>
        <taxon>Aspergillaceae</taxon>
        <taxon>Aspergillus</taxon>
        <taxon>Aspergillus subgen. Aspergillus</taxon>
    </lineage>
</organism>
<dbReference type="GO" id="GO:0006312">
    <property type="term" value="P:mitotic recombination"/>
    <property type="evidence" value="ECO:0007669"/>
    <property type="project" value="TreeGrafter"/>
</dbReference>
<feature type="compositionally biased region" description="Pro residues" evidence="3">
    <location>
        <begin position="340"/>
        <end position="352"/>
    </location>
</feature>
<dbReference type="InterPro" id="IPR003593">
    <property type="entry name" value="AAA+_ATPase"/>
</dbReference>
<evidence type="ECO:0000259" key="4">
    <source>
        <dbReference type="PROSITE" id="PS50162"/>
    </source>
</evidence>
<reference evidence="5 6" key="1">
    <citation type="journal article" date="2016" name="BMC Genomics">
        <title>Comparative genomic and transcriptomic analyses of the Fuzhuan brick tea-fermentation fungus Aspergillus cristatus.</title>
        <authorList>
            <person name="Ge Y."/>
            <person name="Wang Y."/>
            <person name="Liu Y."/>
            <person name="Tan Y."/>
            <person name="Ren X."/>
            <person name="Zhang X."/>
            <person name="Hyde K.D."/>
            <person name="Liu Y."/>
            <person name="Liu Z."/>
        </authorList>
    </citation>
    <scope>NUCLEOTIDE SEQUENCE [LARGE SCALE GENOMIC DNA]</scope>
    <source>
        <strain evidence="5 6">GZAAS20.1005</strain>
    </source>
</reference>
<feature type="compositionally biased region" description="Low complexity" evidence="3">
    <location>
        <begin position="485"/>
        <end position="495"/>
    </location>
</feature>
<dbReference type="VEuPathDB" id="FungiDB:SI65_07766"/>
<keyword evidence="2" id="KW-0067">ATP-binding</keyword>
<comment type="caution">
    <text evidence="5">The sequence shown here is derived from an EMBL/GenBank/DDBJ whole genome shotgun (WGS) entry which is preliminary data.</text>
</comment>
<dbReference type="GO" id="GO:0005524">
    <property type="term" value="F:ATP binding"/>
    <property type="evidence" value="ECO:0007669"/>
    <property type="project" value="UniProtKB-KW"/>
</dbReference>
<proteinExistence type="predicted"/>
<evidence type="ECO:0000256" key="2">
    <source>
        <dbReference type="ARBA" id="ARBA00022840"/>
    </source>
</evidence>
<dbReference type="Pfam" id="PF08423">
    <property type="entry name" value="Rad51"/>
    <property type="match status" value="1"/>
</dbReference>
<gene>
    <name evidence="5" type="ORF">SI65_07766</name>
</gene>
<dbReference type="OrthoDB" id="1861185at2759"/>
<feature type="region of interest" description="Disordered" evidence="3">
    <location>
        <begin position="302"/>
        <end position="324"/>
    </location>
</feature>
<protein>
    <recommendedName>
        <fullName evidence="4">RecA family profile 1 domain-containing protein</fullName>
    </recommendedName>
</protein>
<dbReference type="GO" id="GO:0042148">
    <property type="term" value="P:DNA strand invasion"/>
    <property type="evidence" value="ECO:0007669"/>
    <property type="project" value="TreeGrafter"/>
</dbReference>
<feature type="compositionally biased region" description="Pro residues" evidence="3">
    <location>
        <begin position="496"/>
        <end position="510"/>
    </location>
</feature>
<evidence type="ECO:0000313" key="5">
    <source>
        <dbReference type="EMBL" id="ODM16801.1"/>
    </source>
</evidence>
<keyword evidence="6" id="KW-1185">Reference proteome</keyword>
<dbReference type="SMART" id="SM00382">
    <property type="entry name" value="AAA"/>
    <property type="match status" value="1"/>
</dbReference>
<name>A0A1E3B7Q0_ASPCR</name>
<dbReference type="GO" id="GO:0000150">
    <property type="term" value="F:DNA strand exchange activity"/>
    <property type="evidence" value="ECO:0007669"/>
    <property type="project" value="TreeGrafter"/>
</dbReference>
<dbReference type="Proteomes" id="UP000094569">
    <property type="component" value="Unassembled WGS sequence"/>
</dbReference>
<keyword evidence="1" id="KW-0547">Nucleotide-binding</keyword>
<dbReference type="InterPro" id="IPR020588">
    <property type="entry name" value="RecA_ATP-bd"/>
</dbReference>
<dbReference type="PROSITE" id="PS50162">
    <property type="entry name" value="RECA_2"/>
    <property type="match status" value="1"/>
</dbReference>
<evidence type="ECO:0000256" key="3">
    <source>
        <dbReference type="SAM" id="MobiDB-lite"/>
    </source>
</evidence>
<evidence type="ECO:0000313" key="6">
    <source>
        <dbReference type="Proteomes" id="UP000094569"/>
    </source>
</evidence>
<feature type="region of interest" description="Disordered" evidence="3">
    <location>
        <begin position="434"/>
        <end position="516"/>
    </location>
</feature>
<dbReference type="Gene3D" id="3.40.50.300">
    <property type="entry name" value="P-loop containing nucleotide triphosphate hydrolases"/>
    <property type="match status" value="1"/>
</dbReference>
<dbReference type="STRING" id="573508.A0A1E3B7Q0"/>
<dbReference type="EMBL" id="JXNT01000010">
    <property type="protein sequence ID" value="ODM16801.1"/>
    <property type="molecule type" value="Genomic_DNA"/>
</dbReference>
<feature type="domain" description="RecA family profile 1" evidence="4">
    <location>
        <begin position="103"/>
        <end position="282"/>
    </location>
</feature>
<dbReference type="GO" id="GO:0003690">
    <property type="term" value="F:double-stranded DNA binding"/>
    <property type="evidence" value="ECO:0007669"/>
    <property type="project" value="TreeGrafter"/>
</dbReference>
<dbReference type="InterPro" id="IPR027417">
    <property type="entry name" value="P-loop_NTPase"/>
</dbReference>
<dbReference type="PANTHER" id="PTHR22942">
    <property type="entry name" value="RECA/RAD51/RADA DNA STRAND-PAIRING FAMILY MEMBER"/>
    <property type="match status" value="1"/>
</dbReference>
<sequence>MDLLSILPSFPTKPYTHILPPLERNNINTVDLITLDTLEIAKRAHVPPADVRRLSAQIVYALHRDVGFERDIAPEEPESTQSLSLNNDAAIVPGVLNRLDLSQWGVVSTLDPAMDGLLEGGIPAGYVTEVTGESGSGKTQFLLSLLLAVQLPSPKGLNKRAIYISTEAPLATPRLSQYLDSNPYLSTLPPNQRPSLQSVLAINAMDLESQDHILNYQLPVAIARYNVGLVVIDSITANFRAEHSSHDVNSLSTRSGELAKLGHMLRNLAAKEDIAIVVANQVSDRFDPMDNTNPYIASRIPATAAPQPTPDSPMPKSRLAPGSGAESNIDLLQIQIQNQHPPPSSPAFPSSPFPLEEDPQFDGSYLVGNPVRNETLSLIHQQRFFTGWGDLPSSSLLQRQTPKTPALGFVWTTQIACRIALKKDESGLAFDQDYDDGYMSTQGHGQGTSQSQSQDEAQLSTDKPDPFSTAKTVRDNPEANITANPEQEQPSEQTPTPKPPPSIPPAPAPKPMERTIKRTMKLVFAPWTAGSTIDEDTTATVQDEVEFEIWTGGLRSVGSQPES</sequence>
<dbReference type="SUPFAM" id="SSF52540">
    <property type="entry name" value="P-loop containing nucleoside triphosphate hydrolases"/>
    <property type="match status" value="1"/>
</dbReference>
<feature type="region of interest" description="Disordered" evidence="3">
    <location>
        <begin position="338"/>
        <end position="367"/>
    </location>
</feature>
<dbReference type="GO" id="GO:0000730">
    <property type="term" value="P:DNA recombinase assembly"/>
    <property type="evidence" value="ECO:0007669"/>
    <property type="project" value="TreeGrafter"/>
</dbReference>
<dbReference type="AlphaFoldDB" id="A0A1E3B7Q0"/>
<evidence type="ECO:0000256" key="1">
    <source>
        <dbReference type="ARBA" id="ARBA00022741"/>
    </source>
</evidence>
<feature type="compositionally biased region" description="Low complexity" evidence="3">
    <location>
        <begin position="440"/>
        <end position="454"/>
    </location>
</feature>
<dbReference type="GO" id="GO:0061982">
    <property type="term" value="P:meiosis I cell cycle process"/>
    <property type="evidence" value="ECO:0007669"/>
    <property type="project" value="UniProtKB-ARBA"/>
</dbReference>